<dbReference type="AlphaFoldDB" id="A0A9N9BXA5"/>
<dbReference type="EMBL" id="CAJVPJ010001211">
    <property type="protein sequence ID" value="CAG8581151.1"/>
    <property type="molecule type" value="Genomic_DNA"/>
</dbReference>
<organism evidence="9 10">
    <name type="scientific">Paraglomus occultum</name>
    <dbReference type="NCBI Taxonomy" id="144539"/>
    <lineage>
        <taxon>Eukaryota</taxon>
        <taxon>Fungi</taxon>
        <taxon>Fungi incertae sedis</taxon>
        <taxon>Mucoromycota</taxon>
        <taxon>Glomeromycotina</taxon>
        <taxon>Glomeromycetes</taxon>
        <taxon>Paraglomerales</taxon>
        <taxon>Paraglomeraceae</taxon>
        <taxon>Paraglomus</taxon>
    </lineage>
</organism>
<comment type="subcellular location">
    <subcellularLocation>
        <location evidence="6">Nucleus</location>
        <location evidence="6">Nucleolus</location>
    </subcellularLocation>
    <subcellularLocation>
        <location evidence="6">Nucleus</location>
        <location evidence="6">Nucleoplasm</location>
    </subcellularLocation>
</comment>
<comment type="subunit">
    <text evidence="6">Component of the NOP7 complex, composed of ERB1, NOP7 and YTM1. Within the NOP7 complex ERB1 appears to interact directly with NOP7 and YTM1. The NOP7 complex also associates with the 66S pre-ribosome.</text>
</comment>
<dbReference type="GO" id="GO:0005654">
    <property type="term" value="C:nucleoplasm"/>
    <property type="evidence" value="ECO:0007669"/>
    <property type="project" value="UniProtKB-SubCell"/>
</dbReference>
<evidence type="ECO:0000259" key="8">
    <source>
        <dbReference type="SMART" id="SM01035"/>
    </source>
</evidence>
<dbReference type="Pfam" id="PF08145">
    <property type="entry name" value="BOP1NT"/>
    <property type="match status" value="1"/>
</dbReference>
<keyword evidence="5 6" id="KW-0539">Nucleus</keyword>
<dbReference type="SMART" id="SM00320">
    <property type="entry name" value="WD40"/>
    <property type="match status" value="7"/>
</dbReference>
<dbReference type="InterPro" id="IPR012953">
    <property type="entry name" value="BOP1_N_dom"/>
</dbReference>
<feature type="repeat" description="WD" evidence="7">
    <location>
        <begin position="335"/>
        <end position="376"/>
    </location>
</feature>
<dbReference type="InterPro" id="IPR015943">
    <property type="entry name" value="WD40/YVTN_repeat-like_dom_sf"/>
</dbReference>
<dbReference type="InterPro" id="IPR019775">
    <property type="entry name" value="WD40_repeat_CS"/>
</dbReference>
<dbReference type="SMART" id="SM01035">
    <property type="entry name" value="BOP1NT"/>
    <property type="match status" value="1"/>
</dbReference>
<dbReference type="GO" id="GO:0000463">
    <property type="term" value="P:maturation of LSU-rRNA from tricistronic rRNA transcript (SSU-rRNA, 5.8S rRNA, LSU-rRNA)"/>
    <property type="evidence" value="ECO:0007669"/>
    <property type="project" value="UniProtKB-UniRule"/>
</dbReference>
<dbReference type="GO" id="GO:0030687">
    <property type="term" value="C:preribosome, large subunit precursor"/>
    <property type="evidence" value="ECO:0007669"/>
    <property type="project" value="UniProtKB-UniRule"/>
</dbReference>
<dbReference type="SUPFAM" id="SSF50978">
    <property type="entry name" value="WD40 repeat-like"/>
    <property type="match status" value="1"/>
</dbReference>
<keyword evidence="1 6" id="KW-0690">Ribosome biogenesis</keyword>
<keyword evidence="3 7" id="KW-0853">WD repeat</keyword>
<evidence type="ECO:0000256" key="1">
    <source>
        <dbReference type="ARBA" id="ARBA00022517"/>
    </source>
</evidence>
<evidence type="ECO:0000256" key="5">
    <source>
        <dbReference type="ARBA" id="ARBA00023242"/>
    </source>
</evidence>
<dbReference type="InterPro" id="IPR028598">
    <property type="entry name" value="BOP1/Erb1"/>
</dbReference>
<protein>
    <recommendedName>
        <fullName evidence="6">Ribosome biogenesis protein ERB1</fullName>
    </recommendedName>
    <alternativeName>
        <fullName evidence="6">Eukaryotic ribosome biogenesis protein 1</fullName>
    </alternativeName>
</protein>
<comment type="function">
    <text evidence="6">Component of the NOP7 complex, which is required for maturation of the 25S and 5.8S ribosomal RNAs and formation of the 60S ribosome.</text>
</comment>
<dbReference type="PROSITE" id="PS00678">
    <property type="entry name" value="WD_REPEATS_1"/>
    <property type="match status" value="1"/>
</dbReference>
<dbReference type="PANTHER" id="PTHR17605:SF0">
    <property type="entry name" value="RIBOSOME BIOGENESIS PROTEIN BOP1"/>
    <property type="match status" value="1"/>
</dbReference>
<dbReference type="InterPro" id="IPR036322">
    <property type="entry name" value="WD40_repeat_dom_sf"/>
</dbReference>
<dbReference type="GO" id="GO:0043021">
    <property type="term" value="F:ribonucleoprotein complex binding"/>
    <property type="evidence" value="ECO:0007669"/>
    <property type="project" value="UniProtKB-UniRule"/>
</dbReference>
<dbReference type="PROSITE" id="PS50082">
    <property type="entry name" value="WD_REPEATS_2"/>
    <property type="match status" value="1"/>
</dbReference>
<dbReference type="FunFam" id="2.130.10.10:FF:000061">
    <property type="entry name" value="Ribosome biogenesis protein BOP1 homolog"/>
    <property type="match status" value="1"/>
</dbReference>
<dbReference type="PROSITE" id="PS50294">
    <property type="entry name" value="WD_REPEATS_REGION"/>
    <property type="match status" value="1"/>
</dbReference>
<dbReference type="Gene3D" id="2.130.10.10">
    <property type="entry name" value="YVTN repeat-like/Quinoprotein amine dehydrogenase"/>
    <property type="match status" value="1"/>
</dbReference>
<dbReference type="Pfam" id="PF00400">
    <property type="entry name" value="WD40"/>
    <property type="match status" value="4"/>
</dbReference>
<dbReference type="Proteomes" id="UP000789572">
    <property type="component" value="Unassembled WGS sequence"/>
</dbReference>
<dbReference type="OrthoDB" id="5571054at2759"/>
<evidence type="ECO:0000256" key="2">
    <source>
        <dbReference type="ARBA" id="ARBA00022552"/>
    </source>
</evidence>
<proteinExistence type="inferred from homology"/>
<dbReference type="InterPro" id="IPR001680">
    <property type="entry name" value="WD40_rpt"/>
</dbReference>
<dbReference type="GO" id="GO:0000466">
    <property type="term" value="P:maturation of 5.8S rRNA from tricistronic rRNA transcript (SSU-rRNA, 5.8S rRNA, LSU-rRNA)"/>
    <property type="evidence" value="ECO:0007669"/>
    <property type="project" value="UniProtKB-UniRule"/>
</dbReference>
<comment type="caution">
    <text evidence="9">The sequence shown here is derived from an EMBL/GenBank/DDBJ whole genome shotgun (WGS) entry which is preliminary data.</text>
</comment>
<evidence type="ECO:0000256" key="7">
    <source>
        <dbReference type="PROSITE-ProRule" id="PRU00221"/>
    </source>
</evidence>
<evidence type="ECO:0000256" key="6">
    <source>
        <dbReference type="HAMAP-Rule" id="MF_03027"/>
    </source>
</evidence>
<keyword evidence="10" id="KW-1185">Reference proteome</keyword>
<feature type="domain" description="BOP1 N-terminal" evidence="8">
    <location>
        <begin position="111"/>
        <end position="328"/>
    </location>
</feature>
<reference evidence="9" key="1">
    <citation type="submission" date="2021-06" db="EMBL/GenBank/DDBJ databases">
        <authorList>
            <person name="Kallberg Y."/>
            <person name="Tangrot J."/>
            <person name="Rosling A."/>
        </authorList>
    </citation>
    <scope>NUCLEOTIDE SEQUENCE</scope>
    <source>
        <strain evidence="9">IA702</strain>
    </source>
</reference>
<evidence type="ECO:0000256" key="4">
    <source>
        <dbReference type="ARBA" id="ARBA00022737"/>
    </source>
</evidence>
<accession>A0A9N9BXA5</accession>
<dbReference type="HAMAP" id="MF_03027">
    <property type="entry name" value="BOP1"/>
    <property type="match status" value="1"/>
</dbReference>
<name>A0A9N9BXA5_9GLOM</name>
<evidence type="ECO:0000313" key="10">
    <source>
        <dbReference type="Proteomes" id="UP000789572"/>
    </source>
</evidence>
<comment type="similarity">
    <text evidence="6">Belongs to the WD repeat BOP1/ERB1 family.</text>
</comment>
<keyword evidence="4" id="KW-0677">Repeat</keyword>
<keyword evidence="2 6" id="KW-0698">rRNA processing</keyword>
<dbReference type="PANTHER" id="PTHR17605">
    <property type="entry name" value="RIBOSOME BIOGENESIS PROTEIN BOP1 BLOCK OF PROLIFERATION 1 PROTEIN"/>
    <property type="match status" value="1"/>
</dbReference>
<gene>
    <name evidence="6" type="primary">ERB1</name>
    <name evidence="9" type="ORF">POCULU_LOCUS6496</name>
</gene>
<sequence length="679" mass="78777">MGRPTKRTQLCRELARKRKKSDLSYNTTADDVLISDNCYFTEDAIGDKLNDEAEDAIREENNEFEEEGERGVIGPSGRFREIWPEIDPVYDSDTSTEDVQNTVGNISMEWYDDFPHIGYDIDGQKVMKPAIGDELDKFLDKLDDPDSWMSAKDDLMQRDVKLTDEELEIIRRIQMHEMPDKYYNPYEPTFEWFTSKPMVMPLTAAPEPKRRFVPSRWEAKKIMKIARAIREGRILPRKRQAESPRFYDLWTDTEQSRSDNPMHLPAPKIKLPEHDESYNPPEEYFLKDRFERCLDLYLAPRVRKNKLNIDPESLIPKLPHPRDLQPFPTTLTLSYNGHTGRVRTFSIDPTGLWLVSGSDDRTIRMWEVTTGRCVQAWDVEDIVYSIAWCPNKDIWVFAVTLSNKVAFISPRLMCSEEVSNFAVKYASAGFNMQKADKKPGVVEWLKPTENQRQYGYVVIISHLHDHIVKQVTWHRKGDYFATLAPDAGTQGIVIHQLTRHHSQQPFRKIKGLIQRVIFHPIKPIFFVATQRYVRVYNLIKQELSKTLLSGVKWISSIDIHPMGDNVIVGSYDKRLCWFDLDLSARPYRTLQYHKMATRCVAFHKRLPLFASCSDDGTIQIFHGTVYNDLLQNPLIVPVKILKGGHDIVNSLGVLYCEFHPSHPWILSSGADHKINLWTC</sequence>
<evidence type="ECO:0000256" key="3">
    <source>
        <dbReference type="ARBA" id="ARBA00022574"/>
    </source>
</evidence>
<evidence type="ECO:0000313" key="9">
    <source>
        <dbReference type="EMBL" id="CAG8581151.1"/>
    </source>
</evidence>
<dbReference type="GO" id="GO:0070545">
    <property type="term" value="C:PeBoW complex"/>
    <property type="evidence" value="ECO:0007669"/>
    <property type="project" value="TreeGrafter"/>
</dbReference>